<evidence type="ECO:0000313" key="2">
    <source>
        <dbReference type="Proteomes" id="UP000724584"/>
    </source>
</evidence>
<keyword evidence="2" id="KW-1185">Reference proteome</keyword>
<comment type="caution">
    <text evidence="1">The sequence shown here is derived from an EMBL/GenBank/DDBJ whole genome shotgun (WGS) entry which is preliminary data.</text>
</comment>
<dbReference type="EMBL" id="JAGIZQ010000003">
    <property type="protein sequence ID" value="KAH6635903.1"/>
    <property type="molecule type" value="Genomic_DNA"/>
</dbReference>
<accession>A0ACB7PEV8</accession>
<proteinExistence type="predicted"/>
<gene>
    <name evidence="1" type="ORF">F5144DRAFT_628016</name>
</gene>
<sequence length="1344" mass="150249">MAQIEDKDVLERRSRVVEWLVSKNYADEQQLYCSQRAPMTCTWFLECPEYNEWLDTKSRILFCTGGPGAGKTLLTSDVVSNLHGQRRPVGSDRPRVGIAYIYFRELTVQSSSADAVIQSQEGIFRNILGQLLSNLPATEDAMPFFAPSRKLYDAHLLQGSIRQPGFSDIMDAFRETAAWYDHVFVVLDALDECPVESRHFISSLIHTQAKLDVRIFATCRTDTAVPQLVLDTCTSRDVRASNADIERYLGARLLELSHVLSRNQHLEQQVIQEIAAKSNGSFLLARVYMDILATGTETVRVLKEKLSRFRSGGEGQSALFAAYDGIIDLINRHNSNQDGLAHRALAAVAFSPSALRTLQLRHALAISDEAERLEQEVKLDSVDHIINYLRSKNELLRKANGRMAASCISYLLFPDFSGGPVFDHRWKEKEVLDELVRDNLLLRYASSAWPSYLSRVNPEVISKLLRRLAEHPQNLELSFQVHTMARGRLFPKDLTITHIVSHMGSPDFIPVLKRAGCFDYRTKDRNGWTALHWAVCRQDGLAKDMAKTLLDFGCEVNAADKEARTPLSYVAEYGNPELARLLLKRRAKTETNRNSLSPLAQACACGHAEVTRVLLEHGAKVNAISGQHRQTPLGAAISGDSEECVAAILARRKLKKDHGTYEHGTALHQAAYYSSVGVVAKLVDAGFDVNNRTANKTTPLQAAVAGAHICTSSNERIQVVKFLLEQRAEVNAERGQFGTALDAALRNRNRDVEDLLREYGATRYTKEFEPPPTSSPASKDPFIWDAIGRYGSHFLAQVAVGNDKKIQQHIDMKVALFKTAIQNKNLTSIRFHTDFSAMAFQALVKQARKDMEREEDIRNGNAPAPRPERSRFKTALLASCVAPILNFLVWSRVRETERRRDDEAFHATSSATAKLDLIVSAAVRILSDAIEDGDATIVQMLSRSWVDALKGMFAEDFNDNMAQELVTNRAREFEGFFRQGAMDKANLMAKLALELMSAAIQGSKMDDRGKEREKLAIALSSIWSLTLRNVIKDNGGSPSAEEAAYQQLDDFLERIKKEITQEIKDGNWEYIRRIGPCCFETLVGLVADDNARAAAMVARILVEGWQVAIDEKMDGIDIIIKDLEQEFKVAIRDLAEDSNVRLEMTRPWVMAGALFKILHAAVRYNCAPIKRKISHLLLSNISVLQSSTSPEFMARVRTYTVDIVPVWCEVDENPVYLLESGVAMLSAMHETGYFATYSEEGARRAIASSLCEPSDGLTKLEARVRQVLANPASRDDAGRIKETIKQLQKHLGAHGDKILPGLRNAREAAKKLGVEAGTFEEFVMWEKRVFDEVYCNVQGAGNDL</sequence>
<name>A0ACB7PEV8_9PEZI</name>
<reference evidence="1 2" key="1">
    <citation type="journal article" date="2021" name="Nat. Commun.">
        <title>Genetic determinants of endophytism in the Arabidopsis root mycobiome.</title>
        <authorList>
            <person name="Mesny F."/>
            <person name="Miyauchi S."/>
            <person name="Thiergart T."/>
            <person name="Pickel B."/>
            <person name="Atanasova L."/>
            <person name="Karlsson M."/>
            <person name="Huettel B."/>
            <person name="Barry K.W."/>
            <person name="Haridas S."/>
            <person name="Chen C."/>
            <person name="Bauer D."/>
            <person name="Andreopoulos W."/>
            <person name="Pangilinan J."/>
            <person name="LaButti K."/>
            <person name="Riley R."/>
            <person name="Lipzen A."/>
            <person name="Clum A."/>
            <person name="Drula E."/>
            <person name="Henrissat B."/>
            <person name="Kohler A."/>
            <person name="Grigoriev I.V."/>
            <person name="Martin F.M."/>
            <person name="Hacquard S."/>
        </authorList>
    </citation>
    <scope>NUCLEOTIDE SEQUENCE [LARGE SCALE GENOMIC DNA]</scope>
    <source>
        <strain evidence="1 2">MPI-SDFR-AT-0079</strain>
    </source>
</reference>
<dbReference type="Proteomes" id="UP000724584">
    <property type="component" value="Unassembled WGS sequence"/>
</dbReference>
<protein>
    <submittedName>
        <fullName evidence="1">Uncharacterized protein</fullName>
    </submittedName>
</protein>
<organism evidence="1 2">
    <name type="scientific">Chaetomium tenue</name>
    <dbReference type="NCBI Taxonomy" id="1854479"/>
    <lineage>
        <taxon>Eukaryota</taxon>
        <taxon>Fungi</taxon>
        <taxon>Dikarya</taxon>
        <taxon>Ascomycota</taxon>
        <taxon>Pezizomycotina</taxon>
        <taxon>Sordariomycetes</taxon>
        <taxon>Sordariomycetidae</taxon>
        <taxon>Sordariales</taxon>
        <taxon>Chaetomiaceae</taxon>
        <taxon>Chaetomium</taxon>
    </lineage>
</organism>
<evidence type="ECO:0000313" key="1">
    <source>
        <dbReference type="EMBL" id="KAH6635903.1"/>
    </source>
</evidence>